<feature type="region of interest" description="Disordered" evidence="1">
    <location>
        <begin position="206"/>
        <end position="234"/>
    </location>
</feature>
<dbReference type="PANTHER" id="PTHR47481">
    <property type="match status" value="1"/>
</dbReference>
<evidence type="ECO:0000313" key="2">
    <source>
        <dbReference type="EMBL" id="GJT11671.1"/>
    </source>
</evidence>
<feature type="compositionally biased region" description="Acidic residues" evidence="1">
    <location>
        <begin position="221"/>
        <end position="234"/>
    </location>
</feature>
<evidence type="ECO:0000313" key="3">
    <source>
        <dbReference type="Proteomes" id="UP001151760"/>
    </source>
</evidence>
<name>A0ABQ5BDP1_9ASTR</name>
<accession>A0ABQ5BDP1</accession>
<keyword evidence="3" id="KW-1185">Reference proteome</keyword>
<dbReference type="EMBL" id="BQNB010013087">
    <property type="protein sequence ID" value="GJT11671.1"/>
    <property type="molecule type" value="Genomic_DNA"/>
</dbReference>
<reference evidence="2" key="1">
    <citation type="journal article" date="2022" name="Int. J. Mol. Sci.">
        <title>Draft Genome of Tanacetum Coccineum: Genomic Comparison of Closely Related Tanacetum-Family Plants.</title>
        <authorList>
            <person name="Yamashiro T."/>
            <person name="Shiraishi A."/>
            <person name="Nakayama K."/>
            <person name="Satake H."/>
        </authorList>
    </citation>
    <scope>NUCLEOTIDE SEQUENCE</scope>
</reference>
<organism evidence="2 3">
    <name type="scientific">Tanacetum coccineum</name>
    <dbReference type="NCBI Taxonomy" id="301880"/>
    <lineage>
        <taxon>Eukaryota</taxon>
        <taxon>Viridiplantae</taxon>
        <taxon>Streptophyta</taxon>
        <taxon>Embryophyta</taxon>
        <taxon>Tracheophyta</taxon>
        <taxon>Spermatophyta</taxon>
        <taxon>Magnoliopsida</taxon>
        <taxon>eudicotyledons</taxon>
        <taxon>Gunneridae</taxon>
        <taxon>Pentapetalae</taxon>
        <taxon>asterids</taxon>
        <taxon>campanulids</taxon>
        <taxon>Asterales</taxon>
        <taxon>Asteraceae</taxon>
        <taxon>Asteroideae</taxon>
        <taxon>Anthemideae</taxon>
        <taxon>Anthemidinae</taxon>
        <taxon>Tanacetum</taxon>
    </lineage>
</organism>
<keyword evidence="2" id="KW-0418">Kinase</keyword>
<protein>
    <submittedName>
        <fullName evidence="2">Hybrid signal transduction histidine kinase M</fullName>
    </submittedName>
</protein>
<gene>
    <name evidence="2" type="ORF">Tco_0858713</name>
</gene>
<evidence type="ECO:0000256" key="1">
    <source>
        <dbReference type="SAM" id="MobiDB-lite"/>
    </source>
</evidence>
<sequence length="337" mass="39004">MTGPTVPSLPLLLLFDKPMAITNLHILIPVKLDIDEMNYLSWITFFPHIFARSSSKIFTTLAKPLQSRIVDVKPQTDKEAWDLLAHIFQDKKRTRSLALKAGLRSLKLGDLSMDAYFQKIESIASVLKGLGSPLSYEYIVNIALEGLPSKYDNVYGIIVHQEFFPDLKTVRSMLTTEEMRLRSQAQDTFVDSTSLPHVVLMANTRTNTRRPSLSMEKPSNEEAETEPNVWDDEPVDVNPFGERKHRYVNCLYQPRRNDHARDHDDRYRDDPIRNLGLKIEIPEFTGKVHPDDFIDWLSTVEWVFDVRDIPDKLKVKLVAIKLLQHASLWWDHVNKRQ</sequence>
<proteinExistence type="predicted"/>
<dbReference type="Proteomes" id="UP001151760">
    <property type="component" value="Unassembled WGS sequence"/>
</dbReference>
<dbReference type="Pfam" id="PF14223">
    <property type="entry name" value="Retrotran_gag_2"/>
    <property type="match status" value="1"/>
</dbReference>
<comment type="caution">
    <text evidence="2">The sequence shown here is derived from an EMBL/GenBank/DDBJ whole genome shotgun (WGS) entry which is preliminary data.</text>
</comment>
<dbReference type="GO" id="GO:0016301">
    <property type="term" value="F:kinase activity"/>
    <property type="evidence" value="ECO:0007669"/>
    <property type="project" value="UniProtKB-KW"/>
</dbReference>
<keyword evidence="2" id="KW-0808">Transferase</keyword>
<reference evidence="2" key="2">
    <citation type="submission" date="2022-01" db="EMBL/GenBank/DDBJ databases">
        <authorList>
            <person name="Yamashiro T."/>
            <person name="Shiraishi A."/>
            <person name="Satake H."/>
            <person name="Nakayama K."/>
        </authorList>
    </citation>
    <scope>NUCLEOTIDE SEQUENCE</scope>
</reference>
<dbReference type="PANTHER" id="PTHR47481:SF41">
    <property type="entry name" value="COPIA-LIKE POLYPROTEIN_RETROTRANSPOSON"/>
    <property type="match status" value="1"/>
</dbReference>